<evidence type="ECO:0000313" key="3">
    <source>
        <dbReference type="Proteomes" id="UP000321306"/>
    </source>
</evidence>
<accession>A0A511N0I1</accession>
<dbReference type="Proteomes" id="UP000321306">
    <property type="component" value="Unassembled WGS sequence"/>
</dbReference>
<feature type="chain" id="PRO_5021750963" evidence="1">
    <location>
        <begin position="24"/>
        <end position="167"/>
    </location>
</feature>
<feature type="signal peptide" evidence="1">
    <location>
        <begin position="1"/>
        <end position="23"/>
    </location>
</feature>
<keyword evidence="1" id="KW-0732">Signal</keyword>
<proteinExistence type="predicted"/>
<dbReference type="RefSeq" id="WP_146884177.1">
    <property type="nucleotide sequence ID" value="NZ_BJXB01000007.1"/>
</dbReference>
<organism evidence="2 3">
    <name type="scientific">Deinococcus cellulosilyticus (strain DSM 18568 / NBRC 106333 / KACC 11606 / 5516J-15)</name>
    <dbReference type="NCBI Taxonomy" id="1223518"/>
    <lineage>
        <taxon>Bacteria</taxon>
        <taxon>Thermotogati</taxon>
        <taxon>Deinococcota</taxon>
        <taxon>Deinococci</taxon>
        <taxon>Deinococcales</taxon>
        <taxon>Deinococcaceae</taxon>
        <taxon>Deinococcus</taxon>
    </lineage>
</organism>
<dbReference type="EMBL" id="BJXB01000007">
    <property type="protein sequence ID" value="GEM46362.1"/>
    <property type="molecule type" value="Genomic_DNA"/>
</dbReference>
<evidence type="ECO:0000256" key="1">
    <source>
        <dbReference type="SAM" id="SignalP"/>
    </source>
</evidence>
<reference evidence="2 3" key="1">
    <citation type="submission" date="2019-07" db="EMBL/GenBank/DDBJ databases">
        <title>Whole genome shotgun sequence of Deinococcus cellulosilyticus NBRC 106333.</title>
        <authorList>
            <person name="Hosoyama A."/>
            <person name="Uohara A."/>
            <person name="Ohji S."/>
            <person name="Ichikawa N."/>
        </authorList>
    </citation>
    <scope>NUCLEOTIDE SEQUENCE [LARGE SCALE GENOMIC DNA]</scope>
    <source>
        <strain evidence="2 3">NBRC 106333</strain>
    </source>
</reference>
<comment type="caution">
    <text evidence="2">The sequence shown here is derived from an EMBL/GenBank/DDBJ whole genome shotgun (WGS) entry which is preliminary data.</text>
</comment>
<protein>
    <submittedName>
        <fullName evidence="2">Uncharacterized protein</fullName>
    </submittedName>
</protein>
<name>A0A511N0I1_DEIC1</name>
<dbReference type="AlphaFoldDB" id="A0A511N0I1"/>
<evidence type="ECO:0000313" key="2">
    <source>
        <dbReference type="EMBL" id="GEM46362.1"/>
    </source>
</evidence>
<keyword evidence="3" id="KW-1185">Reference proteome</keyword>
<gene>
    <name evidence="2" type="ORF">DC3_19970</name>
</gene>
<sequence length="167" mass="19138">MNFFRHVMRPVLLVSMLSSGAHAQYPAVSSSNLKFFNKICDPTVMVMPEPYVHDEAREKTIKTYIRSALNKAKIPIIEEGKCSDNDLRLYATIMLMDVKVLGKDGVRYFVYLSAAPMKYKGLDEPLIFQHGREEIAVNTSFAFKEAELFLKGTTDMIFIPVWKDLHR</sequence>